<protein>
    <submittedName>
        <fullName evidence="2">H+/gluconate symporter</fullName>
    </submittedName>
</protein>
<feature type="transmembrane region" description="Helical" evidence="1">
    <location>
        <begin position="57"/>
        <end position="74"/>
    </location>
</feature>
<evidence type="ECO:0000256" key="1">
    <source>
        <dbReference type="SAM" id="Phobius"/>
    </source>
</evidence>
<dbReference type="OrthoDB" id="86125at2"/>
<dbReference type="GO" id="GO:0015128">
    <property type="term" value="F:gluconate transmembrane transporter activity"/>
    <property type="evidence" value="ECO:0007669"/>
    <property type="project" value="InterPro"/>
</dbReference>
<keyword evidence="1" id="KW-0812">Transmembrane</keyword>
<feature type="transmembrane region" description="Helical" evidence="1">
    <location>
        <begin position="175"/>
        <end position="196"/>
    </location>
</feature>
<dbReference type="GO" id="GO:0005886">
    <property type="term" value="C:plasma membrane"/>
    <property type="evidence" value="ECO:0007669"/>
    <property type="project" value="TreeGrafter"/>
</dbReference>
<dbReference type="Proteomes" id="UP000199520">
    <property type="component" value="Unassembled WGS sequence"/>
</dbReference>
<dbReference type="PANTHER" id="PTHR30354:SF7">
    <property type="entry name" value="BLL7963 PROTEIN"/>
    <property type="match status" value="1"/>
</dbReference>
<feature type="transmembrane region" description="Helical" evidence="1">
    <location>
        <begin position="233"/>
        <end position="255"/>
    </location>
</feature>
<keyword evidence="1" id="KW-0472">Membrane</keyword>
<feature type="transmembrane region" description="Helical" evidence="1">
    <location>
        <begin position="138"/>
        <end position="155"/>
    </location>
</feature>
<feature type="transmembrane region" description="Helical" evidence="1">
    <location>
        <begin position="6"/>
        <end position="36"/>
    </location>
</feature>
<evidence type="ECO:0000313" key="2">
    <source>
        <dbReference type="EMBL" id="SFM30551.1"/>
    </source>
</evidence>
<reference evidence="3" key="1">
    <citation type="submission" date="2016-10" db="EMBL/GenBank/DDBJ databases">
        <authorList>
            <person name="Varghese N."/>
            <person name="Submissions S."/>
        </authorList>
    </citation>
    <scope>NUCLEOTIDE SEQUENCE [LARGE SCALE GENOMIC DNA]</scope>
    <source>
        <strain evidence="3">DSM 13327</strain>
    </source>
</reference>
<dbReference type="AlphaFoldDB" id="A0A1I4PRN3"/>
<keyword evidence="3" id="KW-1185">Reference proteome</keyword>
<feature type="transmembrane region" description="Helical" evidence="1">
    <location>
        <begin position="96"/>
        <end position="129"/>
    </location>
</feature>
<dbReference type="RefSeq" id="WP_090943807.1">
    <property type="nucleotide sequence ID" value="NZ_FOTS01000071.1"/>
</dbReference>
<dbReference type="PANTHER" id="PTHR30354">
    <property type="entry name" value="GNT FAMILY GLUCONATE TRANSPORTER"/>
    <property type="match status" value="1"/>
</dbReference>
<feature type="transmembrane region" description="Helical" evidence="1">
    <location>
        <begin position="447"/>
        <end position="468"/>
    </location>
</feature>
<dbReference type="EMBL" id="FOTS01000071">
    <property type="protein sequence ID" value="SFM30551.1"/>
    <property type="molecule type" value="Genomic_DNA"/>
</dbReference>
<keyword evidence="1" id="KW-1133">Transmembrane helix</keyword>
<dbReference type="InterPro" id="IPR003474">
    <property type="entry name" value="Glcn_transporter"/>
</dbReference>
<feature type="transmembrane region" description="Helical" evidence="1">
    <location>
        <begin position="281"/>
        <end position="302"/>
    </location>
</feature>
<organism evidence="2 3">
    <name type="scientific">Pelosinus propionicus DSM 13327</name>
    <dbReference type="NCBI Taxonomy" id="1123291"/>
    <lineage>
        <taxon>Bacteria</taxon>
        <taxon>Bacillati</taxon>
        <taxon>Bacillota</taxon>
        <taxon>Negativicutes</taxon>
        <taxon>Selenomonadales</taxon>
        <taxon>Sporomusaceae</taxon>
        <taxon>Pelosinus</taxon>
    </lineage>
</organism>
<accession>A0A1I4PRN3</accession>
<evidence type="ECO:0000313" key="3">
    <source>
        <dbReference type="Proteomes" id="UP000199520"/>
    </source>
</evidence>
<proteinExistence type="predicted"/>
<dbReference type="STRING" id="1123291.SAMN04490355_107119"/>
<sequence length="471" mass="51494">MDLFLIVVSLILLMYFAYRGYSIILIAPLFAILASVGEFQSMPVYSEIFMTKAAEYFKTYFPIFLLGAVFAKIMEEGELASSIAAFISRSLGKERAILAVLLGCGILTYGGLSVFVVVFVMYPFAALLFREADIPKRLIPATLWMGIFTFAMASIPGTPQIQNIIPTTFFGTSTWASPMIGIVSAVLYFALAWFWVAYRFKSLRSQGEGYGNHAKNEPDPLGEKEMPHWALSVLPLIAVVLVNLYMSNPFGWIWAYSWDPEMLEPFQNLQLSLLSSSVQKIYAIWSLDIALFVGIILALAIGRKPISQKGRMVHVFNSGALSSLSAILNTASGYAFGSVIAKLSGFLIVKHALTDLHIGSGPLLSQAITTYIMTALTGSASGGMTIALGMLGNEWLVWAQSIGMSPDLLHRMICLASAGIDTVPHNGALVTVISVCGLTHRSSYYDVFILTLMKMLVPFIFIAFYSLFGVG</sequence>
<name>A0A1I4PRN3_9FIRM</name>
<gene>
    <name evidence="2" type="ORF">SAMN04490355_107119</name>
</gene>